<name>A0A518RL44_9SPHN</name>
<reference evidence="2 3" key="1">
    <citation type="submission" date="2019-07" db="EMBL/GenBank/DDBJ databases">
        <title>Sphingomonas alkalisoli sp. nov., isolated from rhizosphere soil of Suaedae salsa.</title>
        <authorList>
            <person name="Zhang H."/>
            <person name="Xu L."/>
            <person name="Zhang J.-X."/>
            <person name="Sun J.-Q."/>
        </authorList>
    </citation>
    <scope>NUCLEOTIDE SEQUENCE [LARGE SCALE GENOMIC DNA]</scope>
    <source>
        <strain evidence="2 3">XS-10</strain>
    </source>
</reference>
<keyword evidence="1" id="KW-1133">Transmembrane helix</keyword>
<dbReference type="SUPFAM" id="SSF53448">
    <property type="entry name" value="Nucleotide-diphospho-sugar transferases"/>
    <property type="match status" value="1"/>
</dbReference>
<dbReference type="Proteomes" id="UP000318055">
    <property type="component" value="Chromosome"/>
</dbReference>
<keyword evidence="1" id="KW-0812">Transmembrane</keyword>
<feature type="transmembrane region" description="Helical" evidence="1">
    <location>
        <begin position="364"/>
        <end position="383"/>
    </location>
</feature>
<accession>A0A518RL44</accession>
<keyword evidence="3" id="KW-1185">Reference proteome</keyword>
<organism evidence="2 3">
    <name type="scientific">Sphingomonas suaedae</name>
    <dbReference type="NCBI Taxonomy" id="2599297"/>
    <lineage>
        <taxon>Bacteria</taxon>
        <taxon>Pseudomonadati</taxon>
        <taxon>Pseudomonadota</taxon>
        <taxon>Alphaproteobacteria</taxon>
        <taxon>Sphingomonadales</taxon>
        <taxon>Sphingomonadaceae</taxon>
        <taxon>Sphingomonas</taxon>
    </lineage>
</organism>
<gene>
    <name evidence="2" type="ORF">FPZ54_08095</name>
</gene>
<proteinExistence type="predicted"/>
<dbReference type="EMBL" id="CP042239">
    <property type="protein sequence ID" value="QDX28168.1"/>
    <property type="molecule type" value="Genomic_DNA"/>
</dbReference>
<feature type="transmembrane region" description="Helical" evidence="1">
    <location>
        <begin position="259"/>
        <end position="280"/>
    </location>
</feature>
<feature type="transmembrane region" description="Helical" evidence="1">
    <location>
        <begin position="235"/>
        <end position="253"/>
    </location>
</feature>
<evidence type="ECO:0000256" key="1">
    <source>
        <dbReference type="SAM" id="Phobius"/>
    </source>
</evidence>
<dbReference type="OrthoDB" id="8477220at2"/>
<dbReference type="KEGG" id="ssua:FPZ54_08095"/>
<feature type="transmembrane region" description="Helical" evidence="1">
    <location>
        <begin position="314"/>
        <end position="332"/>
    </location>
</feature>
<feature type="transmembrane region" description="Helical" evidence="1">
    <location>
        <begin position="339"/>
        <end position="358"/>
    </location>
</feature>
<dbReference type="AlphaFoldDB" id="A0A518RL44"/>
<dbReference type="InterPro" id="IPR029044">
    <property type="entry name" value="Nucleotide-diphossugar_trans"/>
</dbReference>
<evidence type="ECO:0000313" key="3">
    <source>
        <dbReference type="Proteomes" id="UP000318055"/>
    </source>
</evidence>
<evidence type="ECO:0000313" key="2">
    <source>
        <dbReference type="EMBL" id="QDX28168.1"/>
    </source>
</evidence>
<protein>
    <submittedName>
        <fullName evidence="2">Uncharacterized protein</fullName>
    </submittedName>
</protein>
<keyword evidence="1" id="KW-0472">Membrane</keyword>
<sequence>MLAGLIFATEDAGDRAGTLAATLPFGGMTLLEYQARLLIGAGAGHILVAVTRVTPALLGAVNRAAKRGVPVDIVRSAEEAAARAHPLAQFVVIADGLVTTDDVIDRMAHEGKDAILVTQEPAASLERIDARNCWAGVARMPAQRIKDIAAFPPDYDFQSTLLRAIVQAGAEQVMLSAAAVRAGHGVEREGAALASRSNAVLAALTERRTSWADRWVFTRIARWVLPKVVEKGVPGWLLMIGGAATGAGATALIASGFAWGVAVAIPGVAALATGAALSALRGEEKCALMQEALIGLIVGAVVGALGLMEMRADATLDGVILAMVTIAATAIAERSQAVIRRWWGSPAAYLLIVTPFAIADRASWGLAAIAIYAFVTLAAAVEARREKP</sequence>
<feature type="transmembrane region" description="Helical" evidence="1">
    <location>
        <begin position="292"/>
        <end position="308"/>
    </location>
</feature>